<evidence type="ECO:0000259" key="2">
    <source>
        <dbReference type="Pfam" id="PF00582"/>
    </source>
</evidence>
<dbReference type="EMBL" id="DRSK01000265">
    <property type="protein sequence ID" value="HHE08156.1"/>
    <property type="molecule type" value="Genomic_DNA"/>
</dbReference>
<comment type="similarity">
    <text evidence="1">Belongs to the universal stress protein A family.</text>
</comment>
<proteinExistence type="inferred from homology"/>
<accession>A0A7C5HG29</accession>
<name>A0A7C5HG29_9CHLB</name>
<evidence type="ECO:0000313" key="3">
    <source>
        <dbReference type="EMBL" id="HHE08156.1"/>
    </source>
</evidence>
<dbReference type="PRINTS" id="PR01438">
    <property type="entry name" value="UNVRSLSTRESS"/>
</dbReference>
<dbReference type="Proteomes" id="UP000886059">
    <property type="component" value="Unassembled WGS sequence"/>
</dbReference>
<dbReference type="CDD" id="cd00293">
    <property type="entry name" value="USP-like"/>
    <property type="match status" value="1"/>
</dbReference>
<dbReference type="SUPFAM" id="SSF52402">
    <property type="entry name" value="Adenine nucleotide alpha hydrolases-like"/>
    <property type="match status" value="1"/>
</dbReference>
<dbReference type="PANTHER" id="PTHR46268">
    <property type="entry name" value="STRESS RESPONSE PROTEIN NHAX"/>
    <property type="match status" value="1"/>
</dbReference>
<dbReference type="InterPro" id="IPR006015">
    <property type="entry name" value="Universal_stress_UspA"/>
</dbReference>
<dbReference type="Pfam" id="PF00582">
    <property type="entry name" value="Usp"/>
    <property type="match status" value="1"/>
</dbReference>
<protein>
    <submittedName>
        <fullName evidence="3">Universal stress protein</fullName>
    </submittedName>
</protein>
<organism evidence="3">
    <name type="scientific">Chlorobaculum parvum</name>
    <dbReference type="NCBI Taxonomy" id="274539"/>
    <lineage>
        <taxon>Bacteria</taxon>
        <taxon>Pseudomonadati</taxon>
        <taxon>Chlorobiota</taxon>
        <taxon>Chlorobiia</taxon>
        <taxon>Chlorobiales</taxon>
        <taxon>Chlorobiaceae</taxon>
        <taxon>Chlorobaculum</taxon>
    </lineage>
</organism>
<dbReference type="AlphaFoldDB" id="A0A7C5HG29"/>
<evidence type="ECO:0000256" key="1">
    <source>
        <dbReference type="ARBA" id="ARBA00008791"/>
    </source>
</evidence>
<feature type="domain" description="UspA" evidence="2">
    <location>
        <begin position="7"/>
        <end position="138"/>
    </location>
</feature>
<dbReference type="InterPro" id="IPR006016">
    <property type="entry name" value="UspA"/>
</dbReference>
<dbReference type="Gene3D" id="3.40.50.12370">
    <property type="match status" value="1"/>
</dbReference>
<sequence length="258" mass="27661">MTTAQPIRRIAAAIDGSPHSRAALDTAARIAARRKATLVGIVVEYSALPEMFDETDKLTGTQKQQAEVLLQRAAGKHGLDCELTVMRGAVAEEIMRSANDADLLVLGRSGRAPSCCKGLGSSARRVIHEAATPVMLTRPGATAAEESLLVLCDGPNASKRAFELTLAIRSPESTLHLLVTDPAPDAVERCRNELEQTLDDKSIETGFYHLPFTDGKQLASFIRMIDSGLLVIGEGIHLPDESIATLIEQIDDAVLVAR</sequence>
<gene>
    <name evidence="3" type="ORF">ENL01_04715</name>
</gene>
<reference evidence="3" key="1">
    <citation type="journal article" date="2020" name="mSystems">
        <title>Genome- and Community-Level Interaction Insights into Carbon Utilization and Element Cycling Functions of Hydrothermarchaeota in Hydrothermal Sediment.</title>
        <authorList>
            <person name="Zhou Z."/>
            <person name="Liu Y."/>
            <person name="Xu W."/>
            <person name="Pan J."/>
            <person name="Luo Z.H."/>
            <person name="Li M."/>
        </authorList>
    </citation>
    <scope>NUCLEOTIDE SEQUENCE [LARGE SCALE GENOMIC DNA]</scope>
    <source>
        <strain evidence="3">HyVt-628</strain>
    </source>
</reference>
<dbReference type="PANTHER" id="PTHR46268:SF6">
    <property type="entry name" value="UNIVERSAL STRESS PROTEIN UP12"/>
    <property type="match status" value="1"/>
</dbReference>
<comment type="caution">
    <text evidence="3">The sequence shown here is derived from an EMBL/GenBank/DDBJ whole genome shotgun (WGS) entry which is preliminary data.</text>
</comment>